<reference evidence="2 3" key="1">
    <citation type="submission" date="2017-10" db="EMBL/GenBank/DDBJ databases">
        <title>Bifidobacterium genomics.</title>
        <authorList>
            <person name="Lugli G.A."/>
            <person name="Milani C."/>
            <person name="Mancabelli L."/>
        </authorList>
    </citation>
    <scope>NUCLEOTIDE SEQUENCE [LARGE SCALE GENOMIC DNA]</scope>
    <source>
        <strain evidence="2 3">1524B</strain>
    </source>
</reference>
<dbReference type="GO" id="GO:0005524">
    <property type="term" value="F:ATP binding"/>
    <property type="evidence" value="ECO:0007669"/>
    <property type="project" value="UniProtKB-KW"/>
</dbReference>
<name>A0A2N3QF00_9BIFI</name>
<dbReference type="Pfam" id="PF13558">
    <property type="entry name" value="SbcC_Walker_B"/>
    <property type="match status" value="1"/>
</dbReference>
<feature type="coiled-coil region" evidence="1">
    <location>
        <begin position="643"/>
        <end position="684"/>
    </location>
</feature>
<evidence type="ECO:0000313" key="2">
    <source>
        <dbReference type="EMBL" id="PKU89154.1"/>
    </source>
</evidence>
<feature type="coiled-coil region" evidence="1">
    <location>
        <begin position="337"/>
        <end position="393"/>
    </location>
</feature>
<dbReference type="InterPro" id="IPR027417">
    <property type="entry name" value="P-loop_NTPase"/>
</dbReference>
<comment type="caution">
    <text evidence="2">The sequence shown here is derived from an EMBL/GenBank/DDBJ whole genome shotgun (WGS) entry which is preliminary data.</text>
</comment>
<feature type="coiled-coil region" evidence="1">
    <location>
        <begin position="717"/>
        <end position="751"/>
    </location>
</feature>
<dbReference type="RefSeq" id="WP_101430272.1">
    <property type="nucleotide sequence ID" value="NZ_PCGZ01000010.1"/>
</dbReference>
<dbReference type="SUPFAM" id="SSF52540">
    <property type="entry name" value="P-loop containing nucleoside triphosphate hydrolases"/>
    <property type="match status" value="1"/>
</dbReference>
<dbReference type="EMBL" id="PCGZ01000010">
    <property type="protein sequence ID" value="PKU89154.1"/>
    <property type="molecule type" value="Genomic_DNA"/>
</dbReference>
<dbReference type="AlphaFoldDB" id="A0A2N3QF00"/>
<keyword evidence="2" id="KW-0067">ATP-binding</keyword>
<dbReference type="Pfam" id="PF13555">
    <property type="entry name" value="AAA_29"/>
    <property type="match status" value="1"/>
</dbReference>
<gene>
    <name evidence="2" type="ORF">CQR46_1537</name>
</gene>
<protein>
    <submittedName>
        <fullName evidence="2">ATP-binding protein</fullName>
    </submittedName>
</protein>
<keyword evidence="1" id="KW-0175">Coiled coil</keyword>
<evidence type="ECO:0000256" key="1">
    <source>
        <dbReference type="SAM" id="Coils"/>
    </source>
</evidence>
<evidence type="ECO:0000313" key="3">
    <source>
        <dbReference type="Proteomes" id="UP000233730"/>
    </source>
</evidence>
<organism evidence="2 3">
    <name type="scientific">Bifidobacterium pseudolongum subsp. globosum</name>
    <dbReference type="NCBI Taxonomy" id="1690"/>
    <lineage>
        <taxon>Bacteria</taxon>
        <taxon>Bacillati</taxon>
        <taxon>Actinomycetota</taxon>
        <taxon>Actinomycetes</taxon>
        <taxon>Bifidobacteriales</taxon>
        <taxon>Bifidobacteriaceae</taxon>
        <taxon>Bifidobacterium</taxon>
    </lineage>
</organism>
<sequence>MVNARMTEGLYGQIELNPPHWVLQERQLVNWGSYGGYHTFDPSTMFDGTVTLLTGQSESGKSTLVDAQVSLLYPTGAAFNKASNAGRSDRSDYSYLRGQRGIRNDNGHDEPVFLRGVTDGGDPYAVWGAIVDRYEDTTGGGTLSIAKFMTLPAGGRSEDVDKFFLVSRDPIDPRLMDDYRDDVFSVPLFKRVYRTATVYRQANLFHEDVWNRFGLTESACRLLHRMQASDAPSQLDDIFRKGVLDEPSALNRGRALIDDYTQFSENFTAIERNLHRVDLLERMADKHIRYIDERKRMETLRAVAPGREGGAETRDAWLGARVHECIARVAPTYERGIAENQTKVASAQRDVDRLDAELETIREQKNGHGGDRLQRLQEQLRDAERERERMAARIERLVPQFTKAGRTVPGTASAWQALAEEAVEVRDAYDERRKEIDALAYPLQERYSAMRREAKDLQADIERKRRSRTRITKEMADARAMMAQAAGLEPEQLPFVAELMDVQGGEERWRTAMNVVYASLAPVILVDKRYEHGFARAISQIPHASMARRNWQFVDVQQDYHGEPREGWMSGKLTFNEESPFAGWVRARVADARSDARCVAHIDDSDVRTRQVQEDGQIKDGAHGSHGTKNINQVIGFVTEGYLRELADELEQLEQEMDRTNQEIERIGARKAELEAQRDLAQAVLGVDWTDIDVQSADAGIAMLHDEIERILADPALAELEARERECKVRLADARKRLARAEDEFAGAKRASRAARAWLDAHGDEQPPALNEACVELLEQTFDGYFGAGTSDEERAARMLGLDSGARVPGHGAPAGTGVNATLRALGKHAEKAVHARLEELRGMCEARKSECETAMASYIEQFMPNDDRVSADVENFQVFEHDLRELNASTIRASADEEYFHSLEKIHQDLMQLNTALDADRSKIIEQIGKINRLLERYPFGARRGRLSIVPQVSKSDPQFLAALRARLADLNAYQQQGRKDIERCKQLFAACAPFVELVKEGFDEFAPNKRGNANLDPRRRSRFFGEVTDPDGTVERINSTGGGSGGYLQELTSFAYGAALMYLLANDNATEPSYATVFLDEALIKADGQYTRRALSVLPGLGFQVIVSAPEAKTGEIMASASKVVVARKDPESGLTELREAVLGTGDDHAS</sequence>
<dbReference type="Proteomes" id="UP000233730">
    <property type="component" value="Unassembled WGS sequence"/>
</dbReference>
<proteinExistence type="predicted"/>
<keyword evidence="2" id="KW-0547">Nucleotide-binding</keyword>
<dbReference type="PANTHER" id="PTHR18937">
    <property type="entry name" value="STRUCTURAL MAINTENANCE OF CHROMOSOMES SMC FAMILY MEMBER"/>
    <property type="match status" value="1"/>
</dbReference>
<feature type="coiled-coil region" evidence="1">
    <location>
        <begin position="447"/>
        <end position="474"/>
    </location>
</feature>
<accession>A0A2N3QF00</accession>